<comment type="subcellular location">
    <subcellularLocation>
        <location evidence="1">Nucleus</location>
    </subcellularLocation>
</comment>
<dbReference type="Gene3D" id="1.10.20.10">
    <property type="entry name" value="Histone, subunit A"/>
    <property type="match status" value="1"/>
</dbReference>
<gene>
    <name evidence="3" type="primary">LOC101409118</name>
</gene>
<dbReference type="InterPro" id="IPR002119">
    <property type="entry name" value="Histone_H2A"/>
</dbReference>
<evidence type="ECO:0000313" key="3">
    <source>
        <dbReference type="RefSeq" id="XP_004441714.1"/>
    </source>
</evidence>
<keyword evidence="1" id="KW-0158">Chromosome</keyword>
<reference evidence="3" key="1">
    <citation type="submission" date="2025-08" db="UniProtKB">
        <authorList>
            <consortium name="RefSeq"/>
        </authorList>
    </citation>
    <scope>IDENTIFICATION</scope>
</reference>
<evidence type="ECO:0000313" key="2">
    <source>
        <dbReference type="Proteomes" id="UP000694910"/>
    </source>
</evidence>
<dbReference type="PRINTS" id="PR00620">
    <property type="entry name" value="HISTONEH2A"/>
</dbReference>
<comment type="similarity">
    <text evidence="1">Belongs to the histone H2A family.</text>
</comment>
<organism evidence="2 3">
    <name type="scientific">Ceratotherium simum simum</name>
    <name type="common">Southern white rhinoceros</name>
    <dbReference type="NCBI Taxonomy" id="73337"/>
    <lineage>
        <taxon>Eukaryota</taxon>
        <taxon>Metazoa</taxon>
        <taxon>Chordata</taxon>
        <taxon>Craniata</taxon>
        <taxon>Vertebrata</taxon>
        <taxon>Euteleostomi</taxon>
        <taxon>Mammalia</taxon>
        <taxon>Eutheria</taxon>
        <taxon>Laurasiatheria</taxon>
        <taxon>Perissodactyla</taxon>
        <taxon>Rhinocerotidae</taxon>
        <taxon>Ceratotherium</taxon>
    </lineage>
</organism>
<dbReference type="Proteomes" id="UP000694910">
    <property type="component" value="Unplaced"/>
</dbReference>
<evidence type="ECO:0000256" key="1">
    <source>
        <dbReference type="RuleBase" id="RU003767"/>
    </source>
</evidence>
<dbReference type="PANTHER" id="PTHR23430">
    <property type="entry name" value="HISTONE H2A"/>
    <property type="match status" value="1"/>
</dbReference>
<accession>A0ABM0I6X9</accession>
<dbReference type="InterPro" id="IPR009072">
    <property type="entry name" value="Histone-fold"/>
</dbReference>
<keyword evidence="2" id="KW-1185">Reference proteome</keyword>
<sequence>MSEKRSCQNSSRLKKQTFSCSTKAKLHFPVSHMDRHQQENHSAQQLSLSTPVFLSAIRKYVTNNILELVGNESHNNRRIRRAVDNAEQLSHLFEDDNQFSG</sequence>
<keyword evidence="1" id="KW-0238">DNA-binding</keyword>
<keyword evidence="1" id="KW-0544">Nucleosome core</keyword>
<keyword evidence="1" id="KW-0539">Nucleus</keyword>
<comment type="subunit">
    <text evidence="1">The nucleosome is a histone octamer containing two molecules each of H2A, H2B, H3 and H4 assembled in one H3-H4 heterotetramer and two H2A-H2B heterodimers. The octamer wraps approximately 147 bp of DNA.</text>
</comment>
<name>A0ABM0I6X9_CERSS</name>
<dbReference type="RefSeq" id="XP_004441714.1">
    <property type="nucleotide sequence ID" value="XM_004441657.1"/>
</dbReference>
<protein>
    <recommendedName>
        <fullName evidence="1">Histone H2A</fullName>
    </recommendedName>
</protein>
<dbReference type="SUPFAM" id="SSF47113">
    <property type="entry name" value="Histone-fold"/>
    <property type="match status" value="1"/>
</dbReference>
<dbReference type="SMART" id="SM00414">
    <property type="entry name" value="H2A"/>
    <property type="match status" value="1"/>
</dbReference>
<dbReference type="GeneID" id="101409118"/>
<proteinExistence type="inferred from homology"/>